<evidence type="ECO:0008006" key="2">
    <source>
        <dbReference type="Google" id="ProtNLM"/>
    </source>
</evidence>
<protein>
    <recommendedName>
        <fullName evidence="2">PD-(D/E)XK endonuclease-like domain-containing protein</fullName>
    </recommendedName>
</protein>
<organism evidence="1">
    <name type="scientific">marine sediment metagenome</name>
    <dbReference type="NCBI Taxonomy" id="412755"/>
    <lineage>
        <taxon>unclassified sequences</taxon>
        <taxon>metagenomes</taxon>
        <taxon>ecological metagenomes</taxon>
    </lineage>
</organism>
<evidence type="ECO:0000313" key="1">
    <source>
        <dbReference type="EMBL" id="KKN53025.1"/>
    </source>
</evidence>
<sequence>MKKSNLTEEERLVLPLWEDWRTKGTVEIKLAEERYTHFLETGQLTDDLIKSALYLSKLEAIFRAGYIVDDIEFIDDEDVEDLRKLISLVDLEFFKANKVCILNPTFGGGSKLVGGADADLVVDDMLIDIKTVKKLTFSREYLDQLIGYYTLYKIGVYFSRYRYLYWKLKKIYRMSS</sequence>
<gene>
    <name evidence="1" type="ORF">LCGC14_0606550</name>
</gene>
<dbReference type="AlphaFoldDB" id="A0A0F9R917"/>
<reference evidence="1" key="1">
    <citation type="journal article" date="2015" name="Nature">
        <title>Complex archaea that bridge the gap between prokaryotes and eukaryotes.</title>
        <authorList>
            <person name="Spang A."/>
            <person name="Saw J.H."/>
            <person name="Jorgensen S.L."/>
            <person name="Zaremba-Niedzwiedzka K."/>
            <person name="Martijn J."/>
            <person name="Lind A.E."/>
            <person name="van Eijk R."/>
            <person name="Schleper C."/>
            <person name="Guy L."/>
            <person name="Ettema T.J."/>
        </authorList>
    </citation>
    <scope>NUCLEOTIDE SEQUENCE</scope>
</reference>
<comment type="caution">
    <text evidence="1">The sequence shown here is derived from an EMBL/GenBank/DDBJ whole genome shotgun (WGS) entry which is preliminary data.</text>
</comment>
<proteinExistence type="predicted"/>
<name>A0A0F9R917_9ZZZZ</name>
<accession>A0A0F9R917</accession>
<dbReference type="EMBL" id="LAZR01000992">
    <property type="protein sequence ID" value="KKN53025.1"/>
    <property type="molecule type" value="Genomic_DNA"/>
</dbReference>